<dbReference type="EMBL" id="CAEKDK010000001">
    <property type="protein sequence ID" value="CAB4263825.1"/>
    <property type="molecule type" value="Genomic_DNA"/>
</dbReference>
<reference evidence="1 3" key="2">
    <citation type="submission" date="2020-05" db="EMBL/GenBank/DDBJ databases">
        <authorList>
            <person name="Campoy J."/>
            <person name="Schneeberger K."/>
            <person name="Spophaly S."/>
        </authorList>
    </citation>
    <scope>NUCLEOTIDE SEQUENCE [LARGE SCALE GENOMIC DNA]</scope>
    <source>
        <strain evidence="1">PruArmRojPasFocal</strain>
    </source>
</reference>
<name>A0A6J5TLF5_PRUAR</name>
<evidence type="ECO:0000313" key="3">
    <source>
        <dbReference type="Proteomes" id="UP000507222"/>
    </source>
</evidence>
<evidence type="ECO:0000313" key="1">
    <source>
        <dbReference type="EMBL" id="CAB4263825.1"/>
    </source>
</evidence>
<proteinExistence type="predicted"/>
<reference evidence="4" key="1">
    <citation type="journal article" date="2020" name="Genome Biol.">
        <title>Gamete binning: chromosome-level and haplotype-resolved genome assembly enabled by high-throughput single-cell sequencing of gamete genomes.</title>
        <authorList>
            <person name="Campoy J.A."/>
            <person name="Sun H."/>
            <person name="Goel M."/>
            <person name="Jiao W.-B."/>
            <person name="Folz-Donahue K."/>
            <person name="Wang N."/>
            <person name="Rubio M."/>
            <person name="Liu C."/>
            <person name="Kukat C."/>
            <person name="Ruiz D."/>
            <person name="Huettel B."/>
            <person name="Schneeberger K."/>
        </authorList>
    </citation>
    <scope>NUCLEOTIDE SEQUENCE [LARGE SCALE GENOMIC DNA]</scope>
    <source>
        <strain evidence="4">cv. Rojo Pasion</strain>
    </source>
</reference>
<protein>
    <submittedName>
        <fullName evidence="1">Uncharacterized protein</fullName>
    </submittedName>
</protein>
<evidence type="ECO:0000313" key="2">
    <source>
        <dbReference type="EMBL" id="CAB4294414.1"/>
    </source>
</evidence>
<dbReference type="AlphaFoldDB" id="A0A6J5TLF5"/>
<dbReference type="Proteomes" id="UP000507245">
    <property type="component" value="Unassembled WGS sequence"/>
</dbReference>
<organism evidence="1 3">
    <name type="scientific">Prunus armeniaca</name>
    <name type="common">Apricot</name>
    <name type="synonym">Armeniaca vulgaris</name>
    <dbReference type="NCBI Taxonomy" id="36596"/>
    <lineage>
        <taxon>Eukaryota</taxon>
        <taxon>Viridiplantae</taxon>
        <taxon>Streptophyta</taxon>
        <taxon>Embryophyta</taxon>
        <taxon>Tracheophyta</taxon>
        <taxon>Spermatophyta</taxon>
        <taxon>Magnoliopsida</taxon>
        <taxon>eudicotyledons</taxon>
        <taxon>Gunneridae</taxon>
        <taxon>Pentapetalae</taxon>
        <taxon>rosids</taxon>
        <taxon>fabids</taxon>
        <taxon>Rosales</taxon>
        <taxon>Rosaceae</taxon>
        <taxon>Amygdaloideae</taxon>
        <taxon>Amygdaleae</taxon>
        <taxon>Prunus</taxon>
    </lineage>
</organism>
<dbReference type="OrthoDB" id="1166723at2759"/>
<gene>
    <name evidence="1" type="ORF">CURHAP_LOCUS5006</name>
    <name evidence="2" type="ORF">ORAREDHAP_LOCUS5014</name>
</gene>
<dbReference type="EMBL" id="CAEKKB010000001">
    <property type="protein sequence ID" value="CAB4294414.1"/>
    <property type="molecule type" value="Genomic_DNA"/>
</dbReference>
<evidence type="ECO:0000313" key="4">
    <source>
        <dbReference type="Proteomes" id="UP000507245"/>
    </source>
</evidence>
<accession>A0A6J5TLF5</accession>
<sequence length="75" mass="9126">MSKAFDSTLRQQELLKADLDTLWKEEEIYWCQRSHVNWLSEGEKKAHFFHLSTIQRRLQNRVVRLKNERGIWLPS</sequence>
<dbReference type="Proteomes" id="UP000507222">
    <property type="component" value="Unassembled WGS sequence"/>
</dbReference>
<keyword evidence="4" id="KW-1185">Reference proteome</keyword>